<keyword evidence="2" id="KW-1185">Reference proteome</keyword>
<dbReference type="HOGENOM" id="CLU_2873910_0_0_1"/>
<feature type="non-terminal residue" evidence="1">
    <location>
        <position position="1"/>
    </location>
</feature>
<protein>
    <submittedName>
        <fullName evidence="1">Uncharacterized protein</fullName>
    </submittedName>
</protein>
<dbReference type="InParanoid" id="A0A0D0DYY6"/>
<accession>A0A0D0DYY6</accession>
<dbReference type="Proteomes" id="UP000054538">
    <property type="component" value="Unassembled WGS sequence"/>
</dbReference>
<name>A0A0D0DYY6_9AGAM</name>
<reference evidence="2" key="2">
    <citation type="submission" date="2015-01" db="EMBL/GenBank/DDBJ databases">
        <title>Evolutionary Origins and Diversification of the Mycorrhizal Mutualists.</title>
        <authorList>
            <consortium name="DOE Joint Genome Institute"/>
            <consortium name="Mycorrhizal Genomics Consortium"/>
            <person name="Kohler A."/>
            <person name="Kuo A."/>
            <person name="Nagy L.G."/>
            <person name="Floudas D."/>
            <person name="Copeland A."/>
            <person name="Barry K.W."/>
            <person name="Cichocki N."/>
            <person name="Veneault-Fourrey C."/>
            <person name="LaButti K."/>
            <person name="Lindquist E.A."/>
            <person name="Lipzen A."/>
            <person name="Lundell T."/>
            <person name="Morin E."/>
            <person name="Murat C."/>
            <person name="Riley R."/>
            <person name="Ohm R."/>
            <person name="Sun H."/>
            <person name="Tunlid A."/>
            <person name="Henrissat B."/>
            <person name="Grigoriev I.V."/>
            <person name="Hibbett D.S."/>
            <person name="Martin F."/>
        </authorList>
    </citation>
    <scope>NUCLEOTIDE SEQUENCE [LARGE SCALE GENOMIC DNA]</scope>
    <source>
        <strain evidence="2">Ve08.2h10</strain>
    </source>
</reference>
<dbReference type="OrthoDB" id="2994945at2759"/>
<evidence type="ECO:0000313" key="1">
    <source>
        <dbReference type="EMBL" id="KIK91969.1"/>
    </source>
</evidence>
<proteinExistence type="predicted"/>
<dbReference type="EMBL" id="KN825329">
    <property type="protein sequence ID" value="KIK91969.1"/>
    <property type="molecule type" value="Genomic_DNA"/>
</dbReference>
<sequence length="64" mass="7521">PHKIIQLDCQYLLHLARHKPTMFLDEYARQLEEFHHLPVSLATLHQSFKRAGLNVKCVQRLASE</sequence>
<reference evidence="1 2" key="1">
    <citation type="submission" date="2014-04" db="EMBL/GenBank/DDBJ databases">
        <authorList>
            <consortium name="DOE Joint Genome Institute"/>
            <person name="Kuo A."/>
            <person name="Kohler A."/>
            <person name="Jargeat P."/>
            <person name="Nagy L.G."/>
            <person name="Floudas D."/>
            <person name="Copeland A."/>
            <person name="Barry K.W."/>
            <person name="Cichocki N."/>
            <person name="Veneault-Fourrey C."/>
            <person name="LaButti K."/>
            <person name="Lindquist E.A."/>
            <person name="Lipzen A."/>
            <person name="Lundell T."/>
            <person name="Morin E."/>
            <person name="Murat C."/>
            <person name="Sun H."/>
            <person name="Tunlid A."/>
            <person name="Henrissat B."/>
            <person name="Grigoriev I.V."/>
            <person name="Hibbett D.S."/>
            <person name="Martin F."/>
            <person name="Nordberg H.P."/>
            <person name="Cantor M.N."/>
            <person name="Hua S.X."/>
        </authorList>
    </citation>
    <scope>NUCLEOTIDE SEQUENCE [LARGE SCALE GENOMIC DNA]</scope>
    <source>
        <strain evidence="1 2">Ve08.2h10</strain>
    </source>
</reference>
<dbReference type="AlphaFoldDB" id="A0A0D0DYY6"/>
<organism evidence="1 2">
    <name type="scientific">Paxillus rubicundulus Ve08.2h10</name>
    <dbReference type="NCBI Taxonomy" id="930991"/>
    <lineage>
        <taxon>Eukaryota</taxon>
        <taxon>Fungi</taxon>
        <taxon>Dikarya</taxon>
        <taxon>Basidiomycota</taxon>
        <taxon>Agaricomycotina</taxon>
        <taxon>Agaricomycetes</taxon>
        <taxon>Agaricomycetidae</taxon>
        <taxon>Boletales</taxon>
        <taxon>Paxilineae</taxon>
        <taxon>Paxillaceae</taxon>
        <taxon>Paxillus</taxon>
    </lineage>
</organism>
<evidence type="ECO:0000313" key="2">
    <source>
        <dbReference type="Proteomes" id="UP000054538"/>
    </source>
</evidence>
<gene>
    <name evidence="1" type="ORF">PAXRUDRAFT_148333</name>
</gene>